<accession>A0ABV1MLN4</accession>
<dbReference type="RefSeq" id="WP_349658194.1">
    <property type="nucleotide sequence ID" value="NZ_JBEGDG010000001.1"/>
</dbReference>
<organism evidence="1 2">
    <name type="scientific">Lysinibacillus zambalensis</name>
    <dbReference type="NCBI Taxonomy" id="3160866"/>
    <lineage>
        <taxon>Bacteria</taxon>
        <taxon>Bacillati</taxon>
        <taxon>Bacillota</taxon>
        <taxon>Bacilli</taxon>
        <taxon>Bacillales</taxon>
        <taxon>Bacillaceae</taxon>
        <taxon>Lysinibacillus</taxon>
    </lineage>
</organism>
<evidence type="ECO:0000313" key="2">
    <source>
        <dbReference type="Proteomes" id="UP001478862"/>
    </source>
</evidence>
<sequence length="231" mass="26767">MYDNGIAFPYSTCNKIPDKLELIKNNFEVVGFEAGIEWSDFQASNLPSLDEKIWARSNNPPLKGDRRIVMVRYPFQMTVGESFWMLFMPALSYFNGWKEHPSEINSSAFVNCSFEQILSRNDECPWIEIRILNVVLLKEACDIWSDSNGSSHLDSFQMFRDIYVLHYNEWILISASTESDLGTWALIKKKNERHHLIALGEWGFHYDIVYGGNKIISKDELNKLLRSSVPL</sequence>
<dbReference type="EMBL" id="JBEGDG010000001">
    <property type="protein sequence ID" value="MEQ6353425.1"/>
    <property type="molecule type" value="Genomic_DNA"/>
</dbReference>
<evidence type="ECO:0000313" key="1">
    <source>
        <dbReference type="EMBL" id="MEQ6353425.1"/>
    </source>
</evidence>
<dbReference type="Proteomes" id="UP001478862">
    <property type="component" value="Unassembled WGS sequence"/>
</dbReference>
<protein>
    <submittedName>
        <fullName evidence="1">Uncharacterized protein</fullName>
    </submittedName>
</protein>
<gene>
    <name evidence="1" type="ORF">ABNX05_02215</name>
</gene>
<comment type="caution">
    <text evidence="1">The sequence shown here is derived from an EMBL/GenBank/DDBJ whole genome shotgun (WGS) entry which is preliminary data.</text>
</comment>
<proteinExistence type="predicted"/>
<reference evidence="1 2" key="1">
    <citation type="submission" date="2024-06" db="EMBL/GenBank/DDBJ databases">
        <title>Lysinibacillus zambalefons sp. nov., a Novel Firmicute Isolated from the Poon Bato Zambales Hyperalkaline Spring.</title>
        <authorList>
            <person name="Aja J.A."/>
            <person name="Lazaro J.E.H."/>
            <person name="Llorin L.D."/>
            <person name="Lim K.R."/>
            <person name="Teodosio J."/>
            <person name="Dalisay D.S."/>
        </authorList>
    </citation>
    <scope>NUCLEOTIDE SEQUENCE [LARGE SCALE GENOMIC DNA]</scope>
    <source>
        <strain evidence="1 2">M3</strain>
    </source>
</reference>
<name>A0ABV1MLN4_9BACI</name>
<keyword evidence="2" id="KW-1185">Reference proteome</keyword>